<dbReference type="EMBL" id="MJEQ01004720">
    <property type="protein sequence ID" value="OIT20963.1"/>
    <property type="molecule type" value="Genomic_DNA"/>
</dbReference>
<evidence type="ECO:0000313" key="9">
    <source>
        <dbReference type="EMBL" id="OIT20963.1"/>
    </source>
</evidence>
<keyword evidence="5 9" id="KW-0347">Helicase</keyword>
<name>A0A1J6KDR8_NICAT</name>
<evidence type="ECO:0000256" key="2">
    <source>
        <dbReference type="ARBA" id="ARBA00012552"/>
    </source>
</evidence>
<comment type="catalytic activity">
    <reaction evidence="7">
        <text>ATP + H2O = ADP + phosphate + H(+)</text>
        <dbReference type="Rhea" id="RHEA:13065"/>
        <dbReference type="ChEBI" id="CHEBI:15377"/>
        <dbReference type="ChEBI" id="CHEBI:15378"/>
        <dbReference type="ChEBI" id="CHEBI:30616"/>
        <dbReference type="ChEBI" id="CHEBI:43474"/>
        <dbReference type="ChEBI" id="CHEBI:456216"/>
        <dbReference type="EC" id="3.6.4.13"/>
    </reaction>
</comment>
<evidence type="ECO:0000256" key="4">
    <source>
        <dbReference type="ARBA" id="ARBA00022801"/>
    </source>
</evidence>
<evidence type="ECO:0000256" key="6">
    <source>
        <dbReference type="ARBA" id="ARBA00022840"/>
    </source>
</evidence>
<feature type="domain" description="Helicase ATP-binding" evidence="8">
    <location>
        <begin position="58"/>
        <end position="231"/>
    </location>
</feature>
<evidence type="ECO:0000256" key="5">
    <source>
        <dbReference type="ARBA" id="ARBA00022806"/>
    </source>
</evidence>
<dbReference type="InterPro" id="IPR014001">
    <property type="entry name" value="Helicase_ATP-bd"/>
</dbReference>
<accession>A0A1J6KDR8</accession>
<dbReference type="GO" id="GO:0003724">
    <property type="term" value="F:RNA helicase activity"/>
    <property type="evidence" value="ECO:0007669"/>
    <property type="project" value="UniProtKB-EC"/>
</dbReference>
<evidence type="ECO:0000256" key="7">
    <source>
        <dbReference type="ARBA" id="ARBA00047984"/>
    </source>
</evidence>
<sequence>MSQFWKPGTERPRLVDDEEGGILLYPTSSSSSSSGFGYGSLEKQRQRLPVYKYRTDILYLVETHATTIIVGETGSGKTTQIPQYLKEAGWAEGGRMIACTQPRRLAVQAVASRVAEEMDVKLGEEVGYTIRFEDITNEELTRVKFLTDGVLLREMMDDPLLSKYRAVIILPEIELNAGWGEIASKIERFIHKNFRFTRETEVPKLHHAFAHTLRSNKWSESIANIKVIQPEDSPIKIVGSMPTDKSLLNRCIVGKFSKELDIIPSRTEVRRWVNNKWSNAVGVYELNGLQFLFEFPTRRMAEQTMEETWRWKNATLLLRWWSPTAACYPSETKFDWIWVRILGLPLHLWSSEIMKVIGEKCGGWIETEEETQLRNHMRWARIKVKGPAEKIPRVVEVEEGGMIFSLPLWSEIPTAVKVFQEEAVVESAYEESPRTDPFILEIEANHSSLNRKTLTPHMISQIELSAETCTESPHNLACQAAIDDEEEDTINPRTGIQPACLGSNEGIEETINLQRGAQQTTIGSIPENQSQIIPYNDSEFWEIEDVTPLEIRNSIAEDEASLWVHKTVLKLSKQYGVDFKGGLNDKGKMNIIKSLIQERRADIYCFQETKLE</sequence>
<organism evidence="9 10">
    <name type="scientific">Nicotiana attenuata</name>
    <name type="common">Coyote tobacco</name>
    <dbReference type="NCBI Taxonomy" id="49451"/>
    <lineage>
        <taxon>Eukaryota</taxon>
        <taxon>Viridiplantae</taxon>
        <taxon>Streptophyta</taxon>
        <taxon>Embryophyta</taxon>
        <taxon>Tracheophyta</taxon>
        <taxon>Spermatophyta</taxon>
        <taxon>Magnoliopsida</taxon>
        <taxon>eudicotyledons</taxon>
        <taxon>Gunneridae</taxon>
        <taxon>Pentapetalae</taxon>
        <taxon>asterids</taxon>
        <taxon>lamiids</taxon>
        <taxon>Solanales</taxon>
        <taxon>Solanaceae</taxon>
        <taxon>Nicotianoideae</taxon>
        <taxon>Nicotianeae</taxon>
        <taxon>Nicotiana</taxon>
    </lineage>
</organism>
<keyword evidence="3" id="KW-0547">Nucleotide-binding</keyword>
<protein>
    <recommendedName>
        <fullName evidence="2">RNA helicase</fullName>
        <ecNumber evidence="2">3.6.4.13</ecNumber>
    </recommendedName>
</protein>
<evidence type="ECO:0000256" key="3">
    <source>
        <dbReference type="ARBA" id="ARBA00022741"/>
    </source>
</evidence>
<dbReference type="EC" id="3.6.4.13" evidence="2"/>
<dbReference type="SMR" id="A0A1J6KDR8"/>
<dbReference type="InterPro" id="IPR027417">
    <property type="entry name" value="P-loop_NTPase"/>
</dbReference>
<dbReference type="GO" id="GO:0005524">
    <property type="term" value="F:ATP binding"/>
    <property type="evidence" value="ECO:0007669"/>
    <property type="project" value="UniProtKB-KW"/>
</dbReference>
<keyword evidence="6" id="KW-0067">ATP-binding</keyword>
<feature type="non-terminal residue" evidence="9">
    <location>
        <position position="612"/>
    </location>
</feature>
<evidence type="ECO:0000259" key="8">
    <source>
        <dbReference type="PROSITE" id="PS51192"/>
    </source>
</evidence>
<dbReference type="Proteomes" id="UP000187609">
    <property type="component" value="Unassembled WGS sequence"/>
</dbReference>
<dbReference type="AlphaFoldDB" id="A0A1J6KDR8"/>
<dbReference type="InterPro" id="IPR025558">
    <property type="entry name" value="DUF4283"/>
</dbReference>
<comment type="caution">
    <text evidence="9">The sequence shown here is derived from an EMBL/GenBank/DDBJ whole genome shotgun (WGS) entry which is preliminary data.</text>
</comment>
<dbReference type="Gramene" id="OIT20963">
    <property type="protein sequence ID" value="OIT20963"/>
    <property type="gene ID" value="A4A49_36626"/>
</dbReference>
<dbReference type="SUPFAM" id="SSF52540">
    <property type="entry name" value="P-loop containing nucleoside triphosphate hydrolases"/>
    <property type="match status" value="1"/>
</dbReference>
<dbReference type="Pfam" id="PF14111">
    <property type="entry name" value="DUF4283"/>
    <property type="match status" value="1"/>
</dbReference>
<gene>
    <name evidence="9" type="ORF">A4A49_36626</name>
</gene>
<proteinExistence type="inferred from homology"/>
<dbReference type="FunFam" id="3.40.50.300:FF:000578">
    <property type="entry name" value="probable ATP-dependent RNA helicase DHX35"/>
    <property type="match status" value="1"/>
</dbReference>
<dbReference type="PANTHER" id="PTHR34427:SF10">
    <property type="entry name" value="DUF4283 DOMAIN-CONTAINING PROTEIN"/>
    <property type="match status" value="1"/>
</dbReference>
<keyword evidence="4" id="KW-0378">Hydrolase</keyword>
<evidence type="ECO:0000313" key="10">
    <source>
        <dbReference type="Proteomes" id="UP000187609"/>
    </source>
</evidence>
<dbReference type="STRING" id="49451.A0A1J6KDR8"/>
<keyword evidence="10" id="KW-1185">Reference proteome</keyword>
<dbReference type="GO" id="GO:0016787">
    <property type="term" value="F:hydrolase activity"/>
    <property type="evidence" value="ECO:0007669"/>
    <property type="project" value="UniProtKB-KW"/>
</dbReference>
<reference evidence="9" key="1">
    <citation type="submission" date="2016-11" db="EMBL/GenBank/DDBJ databases">
        <title>The genome of Nicotiana attenuata.</title>
        <authorList>
            <person name="Xu S."/>
            <person name="Brockmoeller T."/>
            <person name="Gaquerel E."/>
            <person name="Navarro A."/>
            <person name="Kuhl H."/>
            <person name="Gase K."/>
            <person name="Ling Z."/>
            <person name="Zhou W."/>
            <person name="Kreitzer C."/>
            <person name="Stanke M."/>
            <person name="Tang H."/>
            <person name="Lyons E."/>
            <person name="Pandey P."/>
            <person name="Pandey S.P."/>
            <person name="Timmermann B."/>
            <person name="Baldwin I.T."/>
        </authorList>
    </citation>
    <scope>NUCLEOTIDE SEQUENCE [LARGE SCALE GENOMIC DNA]</scope>
    <source>
        <strain evidence="9">UT</strain>
    </source>
</reference>
<dbReference type="PROSITE" id="PS51192">
    <property type="entry name" value="HELICASE_ATP_BIND_1"/>
    <property type="match status" value="1"/>
</dbReference>
<comment type="similarity">
    <text evidence="1">Belongs to the DEAD box helicase family. DEAH subfamily.</text>
</comment>
<dbReference type="Gene3D" id="3.40.50.300">
    <property type="entry name" value="P-loop containing nucleotide triphosphate hydrolases"/>
    <property type="match status" value="1"/>
</dbReference>
<dbReference type="PANTHER" id="PTHR34427">
    <property type="entry name" value="DUF4283 DOMAIN PROTEIN"/>
    <property type="match status" value="1"/>
</dbReference>
<dbReference type="SMART" id="SM00487">
    <property type="entry name" value="DEXDc"/>
    <property type="match status" value="1"/>
</dbReference>
<evidence type="ECO:0000256" key="1">
    <source>
        <dbReference type="ARBA" id="ARBA00008792"/>
    </source>
</evidence>